<comment type="caution">
    <text evidence="4">The sequence shown here is derived from an EMBL/GenBank/DDBJ whole genome shotgun (WGS) entry which is preliminary data.</text>
</comment>
<reference evidence="4 5" key="1">
    <citation type="submission" date="2020-08" db="EMBL/GenBank/DDBJ databases">
        <title>Sequencing the genomes of 1000 actinobacteria strains.</title>
        <authorList>
            <person name="Klenk H.-P."/>
        </authorList>
    </citation>
    <scope>NUCLEOTIDE SEQUENCE [LARGE SCALE GENOMIC DNA]</scope>
    <source>
        <strain evidence="4 5">DSM 44551</strain>
    </source>
</reference>
<name>A0A7W8VHF5_9ACTN</name>
<proteinExistence type="predicted"/>
<dbReference type="InterPro" id="IPR021994">
    <property type="entry name" value="DUF3592"/>
</dbReference>
<feature type="transmembrane region" description="Helical" evidence="2">
    <location>
        <begin position="50"/>
        <end position="72"/>
    </location>
</feature>
<dbReference type="Pfam" id="PF12158">
    <property type="entry name" value="DUF3592"/>
    <property type="match status" value="1"/>
</dbReference>
<keyword evidence="2" id="KW-0472">Membrane</keyword>
<feature type="region of interest" description="Disordered" evidence="1">
    <location>
        <begin position="1"/>
        <end position="29"/>
    </location>
</feature>
<dbReference type="AlphaFoldDB" id="A0A7W8VHF5"/>
<keyword evidence="2" id="KW-0812">Transmembrane</keyword>
<keyword evidence="2" id="KW-1133">Transmembrane helix</keyword>
<accession>A0A7W8VHF5</accession>
<feature type="domain" description="DUF3592" evidence="3">
    <location>
        <begin position="3"/>
        <end position="47"/>
    </location>
</feature>
<dbReference type="Proteomes" id="UP000572635">
    <property type="component" value="Unassembled WGS sequence"/>
</dbReference>
<evidence type="ECO:0000313" key="4">
    <source>
        <dbReference type="EMBL" id="MBB5436178.1"/>
    </source>
</evidence>
<protein>
    <recommendedName>
        <fullName evidence="3">DUF3592 domain-containing protein</fullName>
    </recommendedName>
</protein>
<sequence length="75" mass="8180">MVYRTADGRTMRERGSMGSNPPRFTPGQEVEVSYLPGSPERIRIEGEGPITLIVLFSGFSLVFLAIAAVIAITRP</sequence>
<feature type="compositionally biased region" description="Basic and acidic residues" evidence="1">
    <location>
        <begin position="1"/>
        <end position="15"/>
    </location>
</feature>
<gene>
    <name evidence="4" type="ORF">HDA36_006326</name>
</gene>
<evidence type="ECO:0000259" key="3">
    <source>
        <dbReference type="Pfam" id="PF12158"/>
    </source>
</evidence>
<evidence type="ECO:0000256" key="2">
    <source>
        <dbReference type="SAM" id="Phobius"/>
    </source>
</evidence>
<evidence type="ECO:0000256" key="1">
    <source>
        <dbReference type="SAM" id="MobiDB-lite"/>
    </source>
</evidence>
<organism evidence="4 5">
    <name type="scientific">Nocardiopsis composta</name>
    <dbReference type="NCBI Taxonomy" id="157465"/>
    <lineage>
        <taxon>Bacteria</taxon>
        <taxon>Bacillati</taxon>
        <taxon>Actinomycetota</taxon>
        <taxon>Actinomycetes</taxon>
        <taxon>Streptosporangiales</taxon>
        <taxon>Nocardiopsidaceae</taxon>
        <taxon>Nocardiopsis</taxon>
    </lineage>
</organism>
<dbReference type="EMBL" id="JACHDB010000002">
    <property type="protein sequence ID" value="MBB5436178.1"/>
    <property type="molecule type" value="Genomic_DNA"/>
</dbReference>
<keyword evidence="5" id="KW-1185">Reference proteome</keyword>
<evidence type="ECO:0000313" key="5">
    <source>
        <dbReference type="Proteomes" id="UP000572635"/>
    </source>
</evidence>